<reference evidence="2" key="1">
    <citation type="submission" date="2023-06" db="EMBL/GenBank/DDBJ databases">
        <title>Gycomyces niveus sp.nov., a novel actinomycete isolated from soil in Shouguang.</title>
        <authorList>
            <person name="Yang X."/>
            <person name="Zhao J."/>
        </authorList>
    </citation>
    <scope>NUCLEOTIDE SEQUENCE</scope>
    <source>
        <strain evidence="2">NEAU C2</strain>
    </source>
</reference>
<dbReference type="Proteomes" id="UP001171902">
    <property type="component" value="Unassembled WGS sequence"/>
</dbReference>
<dbReference type="RefSeq" id="WP_289957114.1">
    <property type="nucleotide sequence ID" value="NZ_JAUEMJ010000002.1"/>
</dbReference>
<accession>A0ABT7YN75</accession>
<comment type="caution">
    <text evidence="2">The sequence shown here is derived from an EMBL/GenBank/DDBJ whole genome shotgun (WGS) entry which is preliminary data.</text>
</comment>
<name>A0ABT7YN75_9ACTN</name>
<feature type="transmembrane region" description="Helical" evidence="1">
    <location>
        <begin position="125"/>
        <end position="143"/>
    </location>
</feature>
<keyword evidence="3" id="KW-1185">Reference proteome</keyword>
<dbReference type="EMBL" id="JAUEMJ010000002">
    <property type="protein sequence ID" value="MDN3240068.1"/>
    <property type="molecule type" value="Genomic_DNA"/>
</dbReference>
<feature type="transmembrane region" description="Helical" evidence="1">
    <location>
        <begin position="82"/>
        <end position="105"/>
    </location>
</feature>
<organism evidence="2 3">
    <name type="scientific">Glycomyces tritici</name>
    <dbReference type="NCBI Taxonomy" id="2665176"/>
    <lineage>
        <taxon>Bacteria</taxon>
        <taxon>Bacillati</taxon>
        <taxon>Actinomycetota</taxon>
        <taxon>Actinomycetes</taxon>
        <taxon>Glycomycetales</taxon>
        <taxon>Glycomycetaceae</taxon>
        <taxon>Glycomyces</taxon>
    </lineage>
</organism>
<evidence type="ECO:0000256" key="1">
    <source>
        <dbReference type="SAM" id="Phobius"/>
    </source>
</evidence>
<gene>
    <name evidence="2" type="ORF">QWI33_10045</name>
</gene>
<sequence length="163" mass="17166">MTARTRRTAYAVEAVLIVDAAFHLLWATGSTWPAGSVRTLSYGLLGAEVSFAPRLLLALTALALTTLTVIHCRARVARGHRLYPLLQAGTLAFLAFVSLRALAGIAWGLGLGAPADHPDFYRLNLLLYTPLCIALAAAVLHIARSGTARRPALAATGAAPESP</sequence>
<dbReference type="InterPro" id="IPR025058">
    <property type="entry name" value="DUF3995"/>
</dbReference>
<feature type="transmembrane region" description="Helical" evidence="1">
    <location>
        <begin position="12"/>
        <end position="31"/>
    </location>
</feature>
<keyword evidence="1" id="KW-0472">Membrane</keyword>
<evidence type="ECO:0000313" key="2">
    <source>
        <dbReference type="EMBL" id="MDN3240068.1"/>
    </source>
</evidence>
<evidence type="ECO:0000313" key="3">
    <source>
        <dbReference type="Proteomes" id="UP001171902"/>
    </source>
</evidence>
<proteinExistence type="predicted"/>
<keyword evidence="1" id="KW-0812">Transmembrane</keyword>
<dbReference type="Pfam" id="PF13160">
    <property type="entry name" value="DUF3995"/>
    <property type="match status" value="1"/>
</dbReference>
<protein>
    <submittedName>
        <fullName evidence="2">DUF3995 domain-containing protein</fullName>
    </submittedName>
</protein>
<keyword evidence="1" id="KW-1133">Transmembrane helix</keyword>
<feature type="transmembrane region" description="Helical" evidence="1">
    <location>
        <begin position="51"/>
        <end position="70"/>
    </location>
</feature>